<name>A0A7J0EHQ5_9ERIC</name>
<dbReference type="Pfam" id="PF05699">
    <property type="entry name" value="Dimer_Tnp_hAT"/>
    <property type="match status" value="1"/>
</dbReference>
<comment type="caution">
    <text evidence="2">The sequence shown here is derived from an EMBL/GenBank/DDBJ whole genome shotgun (WGS) entry which is preliminary data.</text>
</comment>
<reference evidence="2 3" key="1">
    <citation type="submission" date="2019-07" db="EMBL/GenBank/DDBJ databases">
        <title>De Novo Assembly of kiwifruit Actinidia rufa.</title>
        <authorList>
            <person name="Sugita-Konishi S."/>
            <person name="Sato K."/>
            <person name="Mori E."/>
            <person name="Abe Y."/>
            <person name="Kisaki G."/>
            <person name="Hamano K."/>
            <person name="Suezawa K."/>
            <person name="Otani M."/>
            <person name="Fukuda T."/>
            <person name="Manabe T."/>
            <person name="Gomi K."/>
            <person name="Tabuchi M."/>
            <person name="Akimitsu K."/>
            <person name="Kataoka I."/>
        </authorList>
    </citation>
    <scope>NUCLEOTIDE SEQUENCE [LARGE SCALE GENOMIC DNA]</scope>
    <source>
        <strain evidence="3">cv. Fuchu</strain>
    </source>
</reference>
<sequence>MVMDSFITCVEMFFPNDFQLQHLVSNVELLKYKGKVGSFGRDLAKAGCACNDDNYDPVGWWSNYGNGVPNLKRMARRILSLTTSSSRCERNCSTFEGKRKRLDATRLNNLVCVQFNAKIINKKIRKEKGVNVLLASQASMAQAWIVDGGDDEEVEPDSGFTWRMIGEASGADNALEPRRSCRNIEVRTS</sequence>
<dbReference type="OrthoDB" id="2012664at2759"/>
<dbReference type="AlphaFoldDB" id="A0A7J0EHQ5"/>
<keyword evidence="3" id="KW-1185">Reference proteome</keyword>
<proteinExistence type="predicted"/>
<dbReference type="GO" id="GO:0046983">
    <property type="term" value="F:protein dimerization activity"/>
    <property type="evidence" value="ECO:0007669"/>
    <property type="project" value="InterPro"/>
</dbReference>
<dbReference type="EMBL" id="BJWL01000003">
    <property type="protein sequence ID" value="GFY85167.1"/>
    <property type="molecule type" value="Genomic_DNA"/>
</dbReference>
<accession>A0A7J0EHQ5</accession>
<dbReference type="Proteomes" id="UP000585474">
    <property type="component" value="Unassembled WGS sequence"/>
</dbReference>
<dbReference type="SUPFAM" id="SSF53098">
    <property type="entry name" value="Ribonuclease H-like"/>
    <property type="match status" value="1"/>
</dbReference>
<evidence type="ECO:0000313" key="3">
    <source>
        <dbReference type="Proteomes" id="UP000585474"/>
    </source>
</evidence>
<dbReference type="InterPro" id="IPR012337">
    <property type="entry name" value="RNaseH-like_sf"/>
</dbReference>
<protein>
    <recommendedName>
        <fullName evidence="1">HAT C-terminal dimerisation domain-containing protein</fullName>
    </recommendedName>
</protein>
<evidence type="ECO:0000313" key="2">
    <source>
        <dbReference type="EMBL" id="GFY85167.1"/>
    </source>
</evidence>
<dbReference type="InterPro" id="IPR008906">
    <property type="entry name" value="HATC_C_dom"/>
</dbReference>
<evidence type="ECO:0000259" key="1">
    <source>
        <dbReference type="Pfam" id="PF05699"/>
    </source>
</evidence>
<organism evidence="2 3">
    <name type="scientific">Actinidia rufa</name>
    <dbReference type="NCBI Taxonomy" id="165716"/>
    <lineage>
        <taxon>Eukaryota</taxon>
        <taxon>Viridiplantae</taxon>
        <taxon>Streptophyta</taxon>
        <taxon>Embryophyta</taxon>
        <taxon>Tracheophyta</taxon>
        <taxon>Spermatophyta</taxon>
        <taxon>Magnoliopsida</taxon>
        <taxon>eudicotyledons</taxon>
        <taxon>Gunneridae</taxon>
        <taxon>Pentapetalae</taxon>
        <taxon>asterids</taxon>
        <taxon>Ericales</taxon>
        <taxon>Actinidiaceae</taxon>
        <taxon>Actinidia</taxon>
    </lineage>
</organism>
<feature type="domain" description="HAT C-terminal dimerisation" evidence="1">
    <location>
        <begin position="53"/>
        <end position="116"/>
    </location>
</feature>
<gene>
    <name evidence="2" type="ORF">Acr_03g0019410</name>
</gene>